<proteinExistence type="predicted"/>
<reference evidence="1" key="1">
    <citation type="submission" date="2020-09" db="EMBL/GenBank/DDBJ databases">
        <title>Genome-Enabled Discovery of Anthraquinone Biosynthesis in Senna tora.</title>
        <authorList>
            <person name="Kang S.-H."/>
            <person name="Pandey R.P."/>
            <person name="Lee C.-M."/>
            <person name="Sim J.-S."/>
            <person name="Jeong J.-T."/>
            <person name="Choi B.-S."/>
            <person name="Jung M."/>
            <person name="Ginzburg D."/>
            <person name="Zhao K."/>
            <person name="Won S.Y."/>
            <person name="Oh T.-J."/>
            <person name="Yu Y."/>
            <person name="Kim N.-H."/>
            <person name="Lee O.R."/>
            <person name="Lee T.-H."/>
            <person name="Bashyal P."/>
            <person name="Kim T.-S."/>
            <person name="Lee W.-H."/>
            <person name="Kawkins C."/>
            <person name="Kim C.-K."/>
            <person name="Kim J.S."/>
            <person name="Ahn B.O."/>
            <person name="Rhee S.Y."/>
            <person name="Sohng J.K."/>
        </authorList>
    </citation>
    <scope>NUCLEOTIDE SEQUENCE</scope>
    <source>
        <tissue evidence="1">Leaf</tissue>
    </source>
</reference>
<gene>
    <name evidence="1" type="ORF">G2W53_012841</name>
</gene>
<evidence type="ECO:0000313" key="2">
    <source>
        <dbReference type="Proteomes" id="UP000634136"/>
    </source>
</evidence>
<protein>
    <submittedName>
        <fullName evidence="1">Uncharacterized protein</fullName>
    </submittedName>
</protein>
<dbReference type="Proteomes" id="UP000634136">
    <property type="component" value="Unassembled WGS sequence"/>
</dbReference>
<organism evidence="1 2">
    <name type="scientific">Senna tora</name>
    <dbReference type="NCBI Taxonomy" id="362788"/>
    <lineage>
        <taxon>Eukaryota</taxon>
        <taxon>Viridiplantae</taxon>
        <taxon>Streptophyta</taxon>
        <taxon>Embryophyta</taxon>
        <taxon>Tracheophyta</taxon>
        <taxon>Spermatophyta</taxon>
        <taxon>Magnoliopsida</taxon>
        <taxon>eudicotyledons</taxon>
        <taxon>Gunneridae</taxon>
        <taxon>Pentapetalae</taxon>
        <taxon>rosids</taxon>
        <taxon>fabids</taxon>
        <taxon>Fabales</taxon>
        <taxon>Fabaceae</taxon>
        <taxon>Caesalpinioideae</taxon>
        <taxon>Cassia clade</taxon>
        <taxon>Senna</taxon>
    </lineage>
</organism>
<accession>A0A834WQV2</accession>
<dbReference type="AlphaFoldDB" id="A0A834WQV2"/>
<name>A0A834WQV2_9FABA</name>
<dbReference type="EMBL" id="JAAIUW010000005">
    <property type="protein sequence ID" value="KAF7830508.1"/>
    <property type="molecule type" value="Genomic_DNA"/>
</dbReference>
<comment type="caution">
    <text evidence="1">The sequence shown here is derived from an EMBL/GenBank/DDBJ whole genome shotgun (WGS) entry which is preliminary data.</text>
</comment>
<sequence length="32" mass="3699">MEDDDDEGENEALMSDFIYFEGFQQDHNQATG</sequence>
<evidence type="ECO:0000313" key="1">
    <source>
        <dbReference type="EMBL" id="KAF7830508.1"/>
    </source>
</evidence>
<keyword evidence="2" id="KW-1185">Reference proteome</keyword>